<dbReference type="Proteomes" id="UP000316916">
    <property type="component" value="Unassembled WGS sequence"/>
</dbReference>
<reference evidence="1 2" key="1">
    <citation type="submission" date="2017-05" db="EMBL/GenBank/DDBJ databases">
        <authorList>
            <person name="Varghese N."/>
            <person name="Submissions S."/>
        </authorList>
    </citation>
    <scope>NUCLEOTIDE SEQUENCE [LARGE SCALE GENOMIC DNA]</scope>
    <source>
        <strain evidence="1 2">DSM 29371</strain>
    </source>
</reference>
<dbReference type="EMBL" id="FXTC01000004">
    <property type="protein sequence ID" value="SMO65203.1"/>
    <property type="molecule type" value="Genomic_DNA"/>
</dbReference>
<sequence>MFKLKPIHCYFLLLFTTSCSSNKLSGSWEFIDIYDGEIHQTDTLKTKINNSRYGTGILTFYKDKTFSSMGNSGTYQIENNLLKMKYNDDKEATPMKISGISKDHLLLFSLAGSPKTWFYKKIKGKRNSLFRKAKN</sequence>
<evidence type="ECO:0000313" key="2">
    <source>
        <dbReference type="Proteomes" id="UP000316916"/>
    </source>
</evidence>
<dbReference type="AlphaFoldDB" id="A0A521D0H8"/>
<gene>
    <name evidence="1" type="ORF">SAMN06265171_10470</name>
</gene>
<accession>A0A521D0H8</accession>
<proteinExistence type="predicted"/>
<keyword evidence="2" id="KW-1185">Reference proteome</keyword>
<protein>
    <submittedName>
        <fullName evidence="1">Lipocalin-like domain-containing protein</fullName>
    </submittedName>
</protein>
<organism evidence="1 2">
    <name type="scientific">Chryseobacterium rhizoplanae</name>
    <dbReference type="NCBI Taxonomy" id="1609531"/>
    <lineage>
        <taxon>Bacteria</taxon>
        <taxon>Pseudomonadati</taxon>
        <taxon>Bacteroidota</taxon>
        <taxon>Flavobacteriia</taxon>
        <taxon>Flavobacteriales</taxon>
        <taxon>Weeksellaceae</taxon>
        <taxon>Chryseobacterium group</taxon>
        <taxon>Chryseobacterium</taxon>
    </lineage>
</organism>
<dbReference type="RefSeq" id="WP_142717968.1">
    <property type="nucleotide sequence ID" value="NZ_FXTC01000004.1"/>
</dbReference>
<name>A0A521D0H8_9FLAO</name>
<evidence type="ECO:0000313" key="1">
    <source>
        <dbReference type="EMBL" id="SMO65203.1"/>
    </source>
</evidence>
<dbReference type="PROSITE" id="PS51257">
    <property type="entry name" value="PROKAR_LIPOPROTEIN"/>
    <property type="match status" value="1"/>
</dbReference>